<feature type="chain" id="PRO_5005193189" description="RxLR effector protein" evidence="1">
    <location>
        <begin position="22"/>
        <end position="141"/>
    </location>
</feature>
<keyword evidence="3" id="KW-1185">Reference proteome</keyword>
<evidence type="ECO:0000313" key="3">
    <source>
        <dbReference type="Proteomes" id="UP000039324"/>
    </source>
</evidence>
<dbReference type="Proteomes" id="UP000039324">
    <property type="component" value="Unassembled WGS sequence"/>
</dbReference>
<evidence type="ECO:0008006" key="4">
    <source>
        <dbReference type="Google" id="ProtNLM"/>
    </source>
</evidence>
<reference evidence="2 3" key="1">
    <citation type="submission" date="2015-02" db="EMBL/GenBank/DDBJ databases">
        <authorList>
            <person name="Chooi Y.-H."/>
        </authorList>
    </citation>
    <scope>NUCLEOTIDE SEQUENCE [LARGE SCALE GENOMIC DNA]</scope>
    <source>
        <strain evidence="2">E3</strain>
    </source>
</reference>
<proteinExistence type="predicted"/>
<feature type="signal peptide" evidence="1">
    <location>
        <begin position="1"/>
        <end position="21"/>
    </location>
</feature>
<protein>
    <recommendedName>
        <fullName evidence="4">RxLR effector protein</fullName>
    </recommendedName>
</protein>
<sequence>MATALLRAVVVALLLLPIVDAVDPREEARSTLGDLQKVAMGLSDLAGNAKVLVKQASITFAPRSFFNELIAMYNGLHMGLPDAVADADQHLDRLIAGLQSQLKKAIAVKQVFYDLNRRLCFEELLRQRLETLAIEDVPDDK</sequence>
<dbReference type="AlphaFoldDB" id="A0A0G4IM95"/>
<organism evidence="2 3">
    <name type="scientific">Plasmodiophora brassicae</name>
    <name type="common">Clubroot disease agent</name>
    <dbReference type="NCBI Taxonomy" id="37360"/>
    <lineage>
        <taxon>Eukaryota</taxon>
        <taxon>Sar</taxon>
        <taxon>Rhizaria</taxon>
        <taxon>Endomyxa</taxon>
        <taxon>Phytomyxea</taxon>
        <taxon>Plasmodiophorida</taxon>
        <taxon>Plasmodiophoridae</taxon>
        <taxon>Plasmodiophora</taxon>
    </lineage>
</organism>
<dbReference type="EMBL" id="CDSF01000057">
    <property type="protein sequence ID" value="CEO96298.1"/>
    <property type="molecule type" value="Genomic_DNA"/>
</dbReference>
<accession>A0A0G4IM95</accession>
<keyword evidence="1" id="KW-0732">Signal</keyword>
<evidence type="ECO:0000256" key="1">
    <source>
        <dbReference type="SAM" id="SignalP"/>
    </source>
</evidence>
<name>A0A0G4IM95_PLABS</name>
<gene>
    <name evidence="2" type="ORF">PBRA_004969</name>
</gene>
<evidence type="ECO:0000313" key="2">
    <source>
        <dbReference type="EMBL" id="CEO96298.1"/>
    </source>
</evidence>